<evidence type="ECO:0000313" key="2">
    <source>
        <dbReference type="Proteomes" id="UP000593566"/>
    </source>
</evidence>
<proteinExistence type="predicted"/>
<sequence length="274" mass="30887">MLPPLDTRKINALLRDGDEGEELECDPDDHIGMLKGMIAEDRNWSEGVLMLLELWPRTNPRFYRKKPMSTSHPLYRSGGPNNWWIELNNVYFGPLRLKPSSGGVINIYTFGEYAKSFQIMGCRQNWVAMISWIWEYANNLDAVKRKSEGSALQALVYYAFINAFAASNFSTRANDQRRRVEKPLLHQVLHPAKFKAQHGRLTKAKAKELAAAPKNPDSEMHDVDASSTASDMAISCGNTSLAIQTMGMRDDHRTPDATAVDIDFEALDVVDHDS</sequence>
<dbReference type="RefSeq" id="XP_037157818.1">
    <property type="nucleotide sequence ID" value="XM_037290944.1"/>
</dbReference>
<comment type="caution">
    <text evidence="1">The sequence shown here is derived from an EMBL/GenBank/DDBJ whole genome shotgun (WGS) entry which is preliminary data.</text>
</comment>
<keyword evidence="2" id="KW-1185">Reference proteome</keyword>
<dbReference type="GeneID" id="59328423"/>
<evidence type="ECO:0000313" key="1">
    <source>
        <dbReference type="EMBL" id="KAF6230745.1"/>
    </source>
</evidence>
<name>A0A8H6L085_9LECA</name>
<dbReference type="AlphaFoldDB" id="A0A8H6L085"/>
<protein>
    <submittedName>
        <fullName evidence="1">Uncharacterized protein</fullName>
    </submittedName>
</protein>
<accession>A0A8H6L085</accession>
<gene>
    <name evidence="1" type="ORF">HO133_000004</name>
</gene>
<dbReference type="EMBL" id="JACCJB010000001">
    <property type="protein sequence ID" value="KAF6230745.1"/>
    <property type="molecule type" value="Genomic_DNA"/>
</dbReference>
<organism evidence="1 2">
    <name type="scientific">Letharia lupina</name>
    <dbReference type="NCBI Taxonomy" id="560253"/>
    <lineage>
        <taxon>Eukaryota</taxon>
        <taxon>Fungi</taxon>
        <taxon>Dikarya</taxon>
        <taxon>Ascomycota</taxon>
        <taxon>Pezizomycotina</taxon>
        <taxon>Lecanoromycetes</taxon>
        <taxon>OSLEUM clade</taxon>
        <taxon>Lecanoromycetidae</taxon>
        <taxon>Lecanorales</taxon>
        <taxon>Lecanorineae</taxon>
        <taxon>Parmeliaceae</taxon>
        <taxon>Letharia</taxon>
    </lineage>
</organism>
<reference evidence="1 2" key="1">
    <citation type="journal article" date="2020" name="Genomics">
        <title>Complete, high-quality genomes from long-read metagenomic sequencing of two wolf lichen thalli reveals enigmatic genome architecture.</title>
        <authorList>
            <person name="McKenzie S.K."/>
            <person name="Walston R.F."/>
            <person name="Allen J.L."/>
        </authorList>
    </citation>
    <scope>NUCLEOTIDE SEQUENCE [LARGE SCALE GENOMIC DNA]</scope>
    <source>
        <strain evidence="1">WasteWater1</strain>
    </source>
</reference>
<dbReference type="Proteomes" id="UP000593566">
    <property type="component" value="Unassembled WGS sequence"/>
</dbReference>